<protein>
    <recommendedName>
        <fullName evidence="2">GIY-YIG domain-containing protein</fullName>
    </recommendedName>
</protein>
<dbReference type="PANTHER" id="PTHR34477:SF1">
    <property type="entry name" value="UPF0213 PROTEIN YHBQ"/>
    <property type="match status" value="1"/>
</dbReference>
<proteinExistence type="inferred from homology"/>
<dbReference type="Proteomes" id="UP000663508">
    <property type="component" value="Chromosome"/>
</dbReference>
<reference evidence="3" key="1">
    <citation type="submission" date="2020-11" db="EMBL/GenBank/DDBJ databases">
        <title>Complete genome sequence of a novel pathogenic Methylobacterium strain isolated from rice in Vietnam.</title>
        <authorList>
            <person name="Lai K."/>
            <person name="Okazaki S."/>
            <person name="Higashi K."/>
            <person name="Mori H."/>
            <person name="Toyoda A."/>
            <person name="Kurokawa K."/>
        </authorList>
    </citation>
    <scope>NUCLEOTIDE SEQUENCE</scope>
    <source>
        <strain evidence="3">VL1</strain>
    </source>
</reference>
<dbReference type="InterPro" id="IPR035901">
    <property type="entry name" value="GIY-YIG_endonuc_sf"/>
</dbReference>
<dbReference type="InterPro" id="IPR000305">
    <property type="entry name" value="GIY-YIG_endonuc"/>
</dbReference>
<dbReference type="RefSeq" id="WP_207180593.1">
    <property type="nucleotide sequence ID" value="NZ_AP024145.1"/>
</dbReference>
<sequence length="126" mass="14348">MNAFVYILRCADGSYYVGSARGETLDKRLGEHQTGTYPGYTRERRPVTLVYAEMFERITDAIAMERRIKGWGRAKKEALIRSDWDRLKHLARRNCVQNKLDAGTIDQKNFPATLDVVGDSHPPTSS</sequence>
<dbReference type="EMBL" id="AP024145">
    <property type="protein sequence ID" value="BCM87453.1"/>
    <property type="molecule type" value="Genomic_DNA"/>
</dbReference>
<dbReference type="Gene3D" id="3.40.1440.10">
    <property type="entry name" value="GIY-YIG endonuclease"/>
    <property type="match status" value="1"/>
</dbReference>
<dbReference type="InterPro" id="IPR050190">
    <property type="entry name" value="UPF0213_domain"/>
</dbReference>
<evidence type="ECO:0000313" key="4">
    <source>
        <dbReference type="Proteomes" id="UP000663508"/>
    </source>
</evidence>
<name>A0A8H9C9P2_9HYPH</name>
<gene>
    <name evidence="3" type="ORF">mvi_59140</name>
</gene>
<accession>A0A8H9C9P2</accession>
<evidence type="ECO:0000313" key="3">
    <source>
        <dbReference type="EMBL" id="BCM87453.1"/>
    </source>
</evidence>
<dbReference type="SUPFAM" id="SSF82771">
    <property type="entry name" value="GIY-YIG endonuclease"/>
    <property type="match status" value="1"/>
</dbReference>
<evidence type="ECO:0000259" key="2">
    <source>
        <dbReference type="PROSITE" id="PS50164"/>
    </source>
</evidence>
<feature type="domain" description="GIY-YIG" evidence="2">
    <location>
        <begin position="1"/>
        <end position="78"/>
    </location>
</feature>
<dbReference type="PROSITE" id="PS50164">
    <property type="entry name" value="GIY_YIG"/>
    <property type="match status" value="1"/>
</dbReference>
<dbReference type="AlphaFoldDB" id="A0A8H9C9P2"/>
<dbReference type="Pfam" id="PF01541">
    <property type="entry name" value="GIY-YIG"/>
    <property type="match status" value="1"/>
</dbReference>
<dbReference type="CDD" id="cd10456">
    <property type="entry name" value="GIY-YIG_UPF0213"/>
    <property type="match status" value="1"/>
</dbReference>
<dbReference type="KEGG" id="mind:mvi_59140"/>
<comment type="similarity">
    <text evidence="1">Belongs to the UPF0213 family.</text>
</comment>
<evidence type="ECO:0000256" key="1">
    <source>
        <dbReference type="ARBA" id="ARBA00007435"/>
    </source>
</evidence>
<dbReference type="PANTHER" id="PTHR34477">
    <property type="entry name" value="UPF0213 PROTEIN YHBQ"/>
    <property type="match status" value="1"/>
</dbReference>
<organism evidence="3 4">
    <name type="scientific">Methylobacterium indicum</name>
    <dbReference type="NCBI Taxonomy" id="1775910"/>
    <lineage>
        <taxon>Bacteria</taxon>
        <taxon>Pseudomonadati</taxon>
        <taxon>Pseudomonadota</taxon>
        <taxon>Alphaproteobacteria</taxon>
        <taxon>Hyphomicrobiales</taxon>
        <taxon>Methylobacteriaceae</taxon>
        <taxon>Methylobacterium</taxon>
    </lineage>
</organism>